<feature type="binding site" evidence="15">
    <location>
        <position position="858"/>
    </location>
    <ligand>
        <name>Zn(2+)</name>
        <dbReference type="ChEBI" id="CHEBI:29105"/>
        <label>1</label>
    </ligand>
</feature>
<evidence type="ECO:0000256" key="6">
    <source>
        <dbReference type="ARBA" id="ARBA00012774"/>
    </source>
</evidence>
<keyword evidence="16" id="KW-0812">Transmembrane</keyword>
<keyword evidence="7" id="KW-0963">Cytoplasm</keyword>
<evidence type="ECO:0000256" key="2">
    <source>
        <dbReference type="ARBA" id="ARBA00004496"/>
    </source>
</evidence>
<dbReference type="PRINTS" id="PR00846">
    <property type="entry name" value="GLHYDRLASE56"/>
</dbReference>
<dbReference type="GO" id="GO:0046872">
    <property type="term" value="F:metal ion binding"/>
    <property type="evidence" value="ECO:0007669"/>
    <property type="project" value="UniProtKB-KW"/>
</dbReference>
<evidence type="ECO:0000256" key="1">
    <source>
        <dbReference type="ARBA" id="ARBA00000251"/>
    </source>
</evidence>
<dbReference type="InterPro" id="IPR029058">
    <property type="entry name" value="AB_hydrolase_fold"/>
</dbReference>
<dbReference type="PROSITE" id="PS00758">
    <property type="entry name" value="ARGE_DAPE_CPG2_1"/>
    <property type="match status" value="1"/>
</dbReference>
<dbReference type="InterPro" id="IPR001261">
    <property type="entry name" value="ArgE/DapE_CS"/>
</dbReference>
<dbReference type="InterPro" id="IPR052083">
    <property type="entry name" value="Aminoacylase-1_M20A"/>
</dbReference>
<evidence type="ECO:0000256" key="13">
    <source>
        <dbReference type="ARBA" id="ARBA00029656"/>
    </source>
</evidence>
<accession>A0A6A4SSN1</accession>
<feature type="domain" description="Peptidase M20 dimerisation" evidence="17">
    <location>
        <begin position="933"/>
        <end position="1044"/>
    </location>
</feature>
<feature type="transmembrane region" description="Helical" evidence="16">
    <location>
        <begin position="456"/>
        <end position="476"/>
    </location>
</feature>
<comment type="similarity">
    <text evidence="3">Belongs to the peptidase M20A family.</text>
</comment>
<dbReference type="Gene3D" id="3.20.20.70">
    <property type="entry name" value="Aldolase class I"/>
    <property type="match status" value="1"/>
</dbReference>
<comment type="catalytic activity">
    <reaction evidence="1">
        <text>Random hydrolysis of (1-&gt;4)-linkages between N-acetyl-beta-D-glucosamine and D-glucuronate residues in hyaluronate.</text>
        <dbReference type="EC" id="3.2.1.35"/>
    </reaction>
</comment>
<dbReference type="FunFam" id="1.10.150.900:FF:000001">
    <property type="entry name" value="Aminoacylase-1, putative"/>
    <property type="match status" value="1"/>
</dbReference>
<dbReference type="PANTHER" id="PTHR45892:SF1">
    <property type="entry name" value="AMINOACYLASE-1"/>
    <property type="match status" value="1"/>
</dbReference>
<comment type="cofactor">
    <cofactor evidence="15">
        <name>Zn(2+)</name>
        <dbReference type="ChEBI" id="CHEBI:29105"/>
    </cofactor>
    <text evidence="15">Binds 2 Zn(2+) ions per subunit.</text>
</comment>
<dbReference type="FunFam" id="3.40.630.10:FF:000019">
    <property type="entry name" value="Aminoacylase 1"/>
    <property type="match status" value="1"/>
</dbReference>
<feature type="binding site" evidence="15">
    <location>
        <position position="858"/>
    </location>
    <ligand>
        <name>Zn(2+)</name>
        <dbReference type="ChEBI" id="CHEBI:29105"/>
        <label>2</label>
    </ligand>
</feature>
<dbReference type="InterPro" id="IPR000073">
    <property type="entry name" value="AB_hydrolase_1"/>
</dbReference>
<evidence type="ECO:0000256" key="11">
    <source>
        <dbReference type="ARBA" id="ARBA00023157"/>
    </source>
</evidence>
<dbReference type="SUPFAM" id="SSF53474">
    <property type="entry name" value="alpha/beta-Hydrolases"/>
    <property type="match status" value="1"/>
</dbReference>
<keyword evidence="12" id="KW-0326">Glycosidase</keyword>
<dbReference type="EMBL" id="VEVO01000011">
    <property type="protein sequence ID" value="KAF0034880.1"/>
    <property type="molecule type" value="Genomic_DNA"/>
</dbReference>
<comment type="similarity">
    <text evidence="4">Belongs to the glycosyl hydrolase 56 family.</text>
</comment>
<dbReference type="SUPFAM" id="SSF53187">
    <property type="entry name" value="Zn-dependent exopeptidases"/>
    <property type="match status" value="1"/>
</dbReference>
<dbReference type="PANTHER" id="PTHR45892">
    <property type="entry name" value="AMINOACYLASE-1"/>
    <property type="match status" value="1"/>
</dbReference>
<feature type="binding site" evidence="15">
    <location>
        <position position="825"/>
    </location>
    <ligand>
        <name>Zn(2+)</name>
        <dbReference type="ChEBI" id="CHEBI:29105"/>
        <label>1</label>
    </ligand>
</feature>
<evidence type="ECO:0000256" key="10">
    <source>
        <dbReference type="ARBA" id="ARBA00022833"/>
    </source>
</evidence>
<feature type="domain" description="AB hydrolase-1" evidence="18">
    <location>
        <begin position="608"/>
        <end position="678"/>
    </location>
</feature>
<dbReference type="InterPro" id="IPR011650">
    <property type="entry name" value="Peptidase_M20_dimer"/>
</dbReference>
<dbReference type="InterPro" id="IPR013785">
    <property type="entry name" value="Aldolase_TIM"/>
</dbReference>
<dbReference type="Gene3D" id="3.40.630.10">
    <property type="entry name" value="Zn peptidases"/>
    <property type="match status" value="1"/>
</dbReference>
<dbReference type="NCBIfam" id="TIGR01880">
    <property type="entry name" value="Ac-peptdase-euk"/>
    <property type="match status" value="1"/>
</dbReference>
<name>A0A6A4SSN1_SCOMX</name>
<feature type="binding site" evidence="15">
    <location>
        <position position="1118"/>
    </location>
    <ligand>
        <name>Zn(2+)</name>
        <dbReference type="ChEBI" id="CHEBI:29105"/>
        <label>2</label>
    </ligand>
</feature>
<evidence type="ECO:0000256" key="7">
    <source>
        <dbReference type="ARBA" id="ARBA00022490"/>
    </source>
</evidence>
<dbReference type="Proteomes" id="UP000438429">
    <property type="component" value="Unassembled WGS sequence"/>
</dbReference>
<dbReference type="EC" id="3.5.1.14" evidence="5"/>
<dbReference type="GO" id="GO:0004046">
    <property type="term" value="F:aminoacylase activity"/>
    <property type="evidence" value="ECO:0007669"/>
    <property type="project" value="UniProtKB-EC"/>
</dbReference>
<dbReference type="GO" id="GO:0005737">
    <property type="term" value="C:cytoplasm"/>
    <property type="evidence" value="ECO:0007669"/>
    <property type="project" value="UniProtKB-SubCell"/>
</dbReference>
<dbReference type="AlphaFoldDB" id="A0A6A4SSN1"/>
<dbReference type="Gene3D" id="3.30.70.360">
    <property type="match status" value="1"/>
</dbReference>
<evidence type="ECO:0000256" key="4">
    <source>
        <dbReference type="ARBA" id="ARBA00008871"/>
    </source>
</evidence>
<dbReference type="InterPro" id="IPR002933">
    <property type="entry name" value="Peptidase_M20"/>
</dbReference>
<dbReference type="Pfam" id="PF01630">
    <property type="entry name" value="Glyco_hydro_56"/>
    <property type="match status" value="1"/>
</dbReference>
<feature type="active site" evidence="14">
    <location>
        <position position="827"/>
    </location>
</feature>
<dbReference type="InterPro" id="IPR010159">
    <property type="entry name" value="N-acyl_aa_amidohydrolase"/>
</dbReference>
<evidence type="ECO:0000256" key="12">
    <source>
        <dbReference type="ARBA" id="ARBA00023295"/>
    </source>
</evidence>
<dbReference type="SUPFAM" id="SSF51445">
    <property type="entry name" value="(Trans)glycosidases"/>
    <property type="match status" value="1"/>
</dbReference>
<evidence type="ECO:0000256" key="9">
    <source>
        <dbReference type="ARBA" id="ARBA00022801"/>
    </source>
</evidence>
<feature type="active site" description="Proton acceptor" evidence="14">
    <location>
        <position position="892"/>
    </location>
</feature>
<evidence type="ECO:0000256" key="3">
    <source>
        <dbReference type="ARBA" id="ARBA00006247"/>
    </source>
</evidence>
<dbReference type="FunFam" id="3.30.70.360:FF:000005">
    <property type="entry name" value="Putative Aminoacylase-1"/>
    <property type="match status" value="1"/>
</dbReference>
<dbReference type="PROSITE" id="PS00759">
    <property type="entry name" value="ARGE_DAPE_CPG2_2"/>
    <property type="match status" value="1"/>
</dbReference>
<evidence type="ECO:0000313" key="20">
    <source>
        <dbReference type="Proteomes" id="UP000438429"/>
    </source>
</evidence>
<dbReference type="InterPro" id="IPR036264">
    <property type="entry name" value="Bact_exopeptidase_dim_dom"/>
</dbReference>
<reference evidence="19 20" key="1">
    <citation type="submission" date="2019-06" db="EMBL/GenBank/DDBJ databases">
        <title>Draft genomes of female and male turbot (Scophthalmus maximus).</title>
        <authorList>
            <person name="Xu H."/>
            <person name="Xu X.-W."/>
            <person name="Shao C."/>
            <person name="Chen S."/>
        </authorList>
    </citation>
    <scope>NUCLEOTIDE SEQUENCE [LARGE SCALE GENOMIC DNA]</scope>
    <source>
        <strain evidence="19">Ysfricsl-2016a</strain>
        <tissue evidence="19">Blood</tissue>
    </source>
</reference>
<feature type="transmembrane region" description="Helical" evidence="16">
    <location>
        <begin position="525"/>
        <end position="542"/>
    </location>
</feature>
<keyword evidence="16" id="KW-1133">Transmembrane helix</keyword>
<evidence type="ECO:0000256" key="16">
    <source>
        <dbReference type="SAM" id="Phobius"/>
    </source>
</evidence>
<dbReference type="Gene3D" id="3.40.50.1820">
    <property type="entry name" value="alpha/beta hydrolase"/>
    <property type="match status" value="1"/>
</dbReference>
<keyword evidence="9" id="KW-0378">Hydrolase</keyword>
<dbReference type="Pfam" id="PF07687">
    <property type="entry name" value="M20_dimer"/>
    <property type="match status" value="1"/>
</dbReference>
<dbReference type="FunFam" id="3.20.20.70:FF:000065">
    <property type="entry name" value="Hyaluronidase"/>
    <property type="match status" value="1"/>
</dbReference>
<evidence type="ECO:0000259" key="17">
    <source>
        <dbReference type="Pfam" id="PF07687"/>
    </source>
</evidence>
<dbReference type="GO" id="GO:0004415">
    <property type="term" value="F:hyalurononglucosaminidase activity"/>
    <property type="evidence" value="ECO:0007669"/>
    <property type="project" value="UniProtKB-EC"/>
</dbReference>
<keyword evidence="8 15" id="KW-0479">Metal-binding</keyword>
<dbReference type="Pfam" id="PF12697">
    <property type="entry name" value="Abhydrolase_6"/>
    <property type="match status" value="1"/>
</dbReference>
<comment type="caution">
    <text evidence="19">The sequence shown here is derived from an EMBL/GenBank/DDBJ whole genome shotgun (WGS) entry which is preliminary data.</text>
</comment>
<evidence type="ECO:0000256" key="14">
    <source>
        <dbReference type="PIRSR" id="PIRSR610159-1"/>
    </source>
</evidence>
<evidence type="ECO:0000256" key="8">
    <source>
        <dbReference type="ARBA" id="ARBA00022723"/>
    </source>
</evidence>
<dbReference type="InterPro" id="IPR017853">
    <property type="entry name" value="GH"/>
</dbReference>
<keyword evidence="16" id="KW-0472">Membrane</keyword>
<dbReference type="Pfam" id="PF01546">
    <property type="entry name" value="Peptidase_M20"/>
    <property type="match status" value="1"/>
</dbReference>
<dbReference type="Gene3D" id="1.10.150.900">
    <property type="match status" value="1"/>
</dbReference>
<gene>
    <name evidence="19" type="ORF">F2P81_012638</name>
</gene>
<evidence type="ECO:0000259" key="18">
    <source>
        <dbReference type="Pfam" id="PF12697"/>
    </source>
</evidence>
<sequence>MLCAVVAQRSQPPPPLRCRLPRKNREADLKQTRWPLYSQKPVVLVWNAPTQECAPRHRVTLSLDQFDIVASPNEGFVRQNLTIFYKERLGLYPYYKRDGTAVNGGLPQLASLTQHYEKMPGGVQKYIREPEAKGLAVIDWEEWRPLWIRNWDIKDIYRVKSCEMVAKKNPKWTPEQVARVAKQEFELSARKFMLETLKFAKNLRPNQLWGFYLFPDCYNHDYRMELKNYTGRCPSLEMARNDQLNWLWMECTAFFPSIYMDPALHSSNYGRLFVRNRVKEAMRLASVGNGLANPVFVYTRPTYMNQMTLLTEADLVSTIGESVALGAAGVIFWGDTSYASNDDSCSILNKYLQGLLGQYLLNVSTAAEHCSQVVCKSHGRCLRRLPDRDVYLHLSPSTHSITSQGGQLKVTGVPGQAELTLYRTHFQCQCYHGYRAASSALQQHHLPRHDAEASGLVLLPVIVFACLLCVGTFLLLNASRLPQRQTGPRCDRNDAHRGSCVPLTYYLRGCFDSPLDKMNFLRNRLVVLGLVLLATLLLYLLLPSIRQGSMEPSLDAQRMGLMSTPPPPLPTINVSVRTGQLPGDPPLFFREALPVDGAGRQILPRLQVVLLHGQAFTSKTWEELGTMALLATHGYQALAMDLPGYGKSPDSEALKTDQNRVDLLSRFMESLGVRAAVLLSPSKSGLYSIPFFMKNNAQLHGFIPIAPVGTRSYTPQQYQSIQAIRPDSGTYDDLYFHTSCFCFCRNQRPGFYFEGRAQALSADSLSYLTSRFGAQQDAALRFLDRIAEELELPMKKIEVCPGRVVSIMTWEGTNTTLKSILLNSHTDVVPVFQEHWKYDAFSAFRDAEGNIYARGSQDMKCVTIQYIQAVRRLKAEGRKPMRTVHLMFVPDEEVGGNKGMETFVKHPEFKKLNIGFALDEGLANPGEAFTVFYGERNPWWITVHCPGSPGHGSRFVENTAAEKMRQVINSFLDFREKEKHRLNTSECFTLGDVTTVNMTMVKGGVAYNVIPAEMDVSFDLRIPPTVNLQEFEGQIKQWCKEAGEDVTYKFAQKHMNQNITSTEENDPWWSSFSAACKTLNMTLEKEIFPAATDSRFIRAVGIPAIGFSPMNRTPILLHDHNEYLNEQVFLKGISVYERLIPALASVPAFPDEA</sequence>
<dbReference type="SUPFAM" id="SSF55031">
    <property type="entry name" value="Bacterial exopeptidase dimerisation domain"/>
    <property type="match status" value="1"/>
</dbReference>
<dbReference type="InterPro" id="IPR018155">
    <property type="entry name" value="Hyaluronidase"/>
</dbReference>
<evidence type="ECO:0000313" key="19">
    <source>
        <dbReference type="EMBL" id="KAF0034880.1"/>
    </source>
</evidence>
<evidence type="ECO:0000256" key="15">
    <source>
        <dbReference type="PIRSR" id="PIRSR610159-2"/>
    </source>
</evidence>
<feature type="binding site" evidence="15">
    <location>
        <position position="920"/>
    </location>
    <ligand>
        <name>Zn(2+)</name>
        <dbReference type="ChEBI" id="CHEBI:29105"/>
        <label>1</label>
    </ligand>
</feature>
<proteinExistence type="inferred from homology"/>
<keyword evidence="10 15" id="KW-0862">Zinc</keyword>
<dbReference type="CDD" id="cd05646">
    <property type="entry name" value="M20_AcylaseI_like"/>
    <property type="match status" value="1"/>
</dbReference>
<comment type="subcellular location">
    <subcellularLocation>
        <location evidence="2">Cytoplasm</location>
    </subcellularLocation>
</comment>
<protein>
    <recommendedName>
        <fullName evidence="13">N-acyl-L-amino-acid amidohydrolase</fullName>
        <ecNumber evidence="6">3.2.1.35</ecNumber>
        <ecNumber evidence="5">3.5.1.14</ecNumber>
    </recommendedName>
</protein>
<keyword evidence="11" id="KW-1015">Disulfide bond</keyword>
<organism evidence="19 20">
    <name type="scientific">Scophthalmus maximus</name>
    <name type="common">Turbot</name>
    <name type="synonym">Psetta maxima</name>
    <dbReference type="NCBI Taxonomy" id="52904"/>
    <lineage>
        <taxon>Eukaryota</taxon>
        <taxon>Metazoa</taxon>
        <taxon>Chordata</taxon>
        <taxon>Craniata</taxon>
        <taxon>Vertebrata</taxon>
        <taxon>Euteleostomi</taxon>
        <taxon>Actinopterygii</taxon>
        <taxon>Neopterygii</taxon>
        <taxon>Teleostei</taxon>
        <taxon>Neoteleostei</taxon>
        <taxon>Acanthomorphata</taxon>
        <taxon>Carangaria</taxon>
        <taxon>Pleuronectiformes</taxon>
        <taxon>Pleuronectoidei</taxon>
        <taxon>Scophthalmidae</taxon>
        <taxon>Scophthalmus</taxon>
    </lineage>
</organism>
<dbReference type="GO" id="GO:0006520">
    <property type="term" value="P:amino acid metabolic process"/>
    <property type="evidence" value="ECO:0007669"/>
    <property type="project" value="InterPro"/>
</dbReference>
<evidence type="ECO:0000256" key="5">
    <source>
        <dbReference type="ARBA" id="ARBA00011913"/>
    </source>
</evidence>
<dbReference type="GO" id="GO:0005975">
    <property type="term" value="P:carbohydrate metabolic process"/>
    <property type="evidence" value="ECO:0007669"/>
    <property type="project" value="InterPro"/>
</dbReference>
<feature type="binding site" evidence="15">
    <location>
        <position position="893"/>
    </location>
    <ligand>
        <name>Zn(2+)</name>
        <dbReference type="ChEBI" id="CHEBI:29105"/>
        <label>2</label>
    </ligand>
</feature>
<dbReference type="EC" id="3.2.1.35" evidence="6"/>